<dbReference type="InterPro" id="IPR018356">
    <property type="entry name" value="Tscrpt_reg_HTH_DeoR_CS"/>
</dbReference>
<dbReference type="InterPro" id="IPR000644">
    <property type="entry name" value="CBS_dom"/>
</dbReference>
<keyword evidence="3" id="KW-0238">DNA-binding</keyword>
<dbReference type="PIRSF" id="PIRSF026546">
    <property type="entry name" value="UCP026546_CBS_YqzB"/>
    <property type="match status" value="1"/>
</dbReference>
<dbReference type="SUPFAM" id="SSF46785">
    <property type="entry name" value="Winged helix' DNA-binding domain"/>
    <property type="match status" value="1"/>
</dbReference>
<keyword evidence="10" id="KW-1185">Reference proteome</keyword>
<dbReference type="InterPro" id="IPR013196">
    <property type="entry name" value="HTH_11"/>
</dbReference>
<dbReference type="Gene3D" id="1.10.10.10">
    <property type="entry name" value="Winged helix-like DNA-binding domain superfamily/Winged helix DNA-binding domain"/>
    <property type="match status" value="1"/>
</dbReference>
<dbReference type="Pfam" id="PF00571">
    <property type="entry name" value="CBS"/>
    <property type="match status" value="2"/>
</dbReference>
<dbReference type="GO" id="GO:0003700">
    <property type="term" value="F:DNA-binding transcription factor activity"/>
    <property type="evidence" value="ECO:0007669"/>
    <property type="project" value="InterPro"/>
</dbReference>
<dbReference type="GO" id="GO:0003677">
    <property type="term" value="F:DNA binding"/>
    <property type="evidence" value="ECO:0007669"/>
    <property type="project" value="UniProtKB-KW"/>
</dbReference>
<comment type="caution">
    <text evidence="7">The sequence shown here is derived from an EMBL/GenBank/DDBJ whole genome shotgun (WGS) entry which is preliminary data.</text>
</comment>
<evidence type="ECO:0000313" key="11">
    <source>
        <dbReference type="Proteomes" id="UP000546244"/>
    </source>
</evidence>
<dbReference type="PROSITE" id="PS51371">
    <property type="entry name" value="CBS"/>
    <property type="match status" value="2"/>
</dbReference>
<evidence type="ECO:0000256" key="1">
    <source>
        <dbReference type="ARBA" id="ARBA00023015"/>
    </source>
</evidence>
<evidence type="ECO:0000313" key="9">
    <source>
        <dbReference type="EMBL" id="MBC2372408.1"/>
    </source>
</evidence>
<evidence type="ECO:0000313" key="7">
    <source>
        <dbReference type="EMBL" id="KGL40567.1"/>
    </source>
</evidence>
<evidence type="ECO:0000313" key="10">
    <source>
        <dbReference type="Proteomes" id="UP000029844"/>
    </source>
</evidence>
<keyword evidence="1" id="KW-0805">Transcription regulation</keyword>
<dbReference type="Proteomes" id="UP000029844">
    <property type="component" value="Unassembled WGS sequence"/>
</dbReference>
<dbReference type="InterPro" id="IPR046342">
    <property type="entry name" value="CBS_dom_sf"/>
</dbReference>
<dbReference type="PROSITE" id="PS00894">
    <property type="entry name" value="HTH_DEOR_1"/>
    <property type="match status" value="1"/>
</dbReference>
<keyword evidence="2 5" id="KW-0129">CBS domain</keyword>
<feature type="domain" description="CBS" evidence="6">
    <location>
        <begin position="83"/>
        <end position="138"/>
    </location>
</feature>
<evidence type="ECO:0000313" key="8">
    <source>
        <dbReference type="EMBL" id="MBC2238932.1"/>
    </source>
</evidence>
<dbReference type="EMBL" id="JAARMV010000002">
    <property type="protein sequence ID" value="MBC2372408.1"/>
    <property type="molecule type" value="Genomic_DNA"/>
</dbReference>
<dbReference type="RefSeq" id="WP_114982920.1">
    <property type="nucleotide sequence ID" value="NZ_CBCSHQ010000012.1"/>
</dbReference>
<evidence type="ECO:0000256" key="5">
    <source>
        <dbReference type="PROSITE-ProRule" id="PRU00703"/>
    </source>
</evidence>
<dbReference type="PANTHER" id="PTHR43080:SF2">
    <property type="entry name" value="CBS DOMAIN-CONTAINING PROTEIN"/>
    <property type="match status" value="1"/>
</dbReference>
<dbReference type="CDD" id="cd04617">
    <property type="entry name" value="CBS_pair_CcpN"/>
    <property type="match status" value="1"/>
</dbReference>
<dbReference type="STRING" id="1552123.EP57_08405"/>
<gene>
    <name evidence="7" type="ORF">EP57_08405</name>
    <name evidence="9" type="ORF">HBP98_10385</name>
    <name evidence="8" type="ORF">HCB35_00475</name>
</gene>
<dbReference type="EMBL" id="JAARZA010000001">
    <property type="protein sequence ID" value="MBC2238932.1"/>
    <property type="molecule type" value="Genomic_DNA"/>
</dbReference>
<dbReference type="InterPro" id="IPR036388">
    <property type="entry name" value="WH-like_DNA-bd_sf"/>
</dbReference>
<evidence type="ECO:0000313" key="12">
    <source>
        <dbReference type="Proteomes" id="UP000553016"/>
    </source>
</evidence>
<reference evidence="7 10" key="1">
    <citation type="submission" date="2014-05" db="EMBL/GenBank/DDBJ databases">
        <title>Novel Listeriaceae from food processing environments.</title>
        <authorList>
            <person name="den Bakker H.C."/>
        </authorList>
    </citation>
    <scope>NUCLEOTIDE SEQUENCE [LARGE SCALE GENOMIC DNA]</scope>
    <source>
        <strain evidence="7 10">FSL A5-0281</strain>
    </source>
</reference>
<dbReference type="SUPFAM" id="SSF54631">
    <property type="entry name" value="CBS-domain pair"/>
    <property type="match status" value="1"/>
</dbReference>
<protein>
    <submittedName>
        <fullName evidence="8">Helix-turn-helix transcriptional regulator</fullName>
    </submittedName>
</protein>
<dbReference type="Pfam" id="PF08279">
    <property type="entry name" value="HTH_11"/>
    <property type="match status" value="1"/>
</dbReference>
<dbReference type="PANTHER" id="PTHR43080">
    <property type="entry name" value="CBS DOMAIN-CONTAINING PROTEIN CBSX3, MITOCHONDRIAL"/>
    <property type="match status" value="1"/>
</dbReference>
<dbReference type="Proteomes" id="UP000553016">
    <property type="component" value="Unassembled WGS sequence"/>
</dbReference>
<dbReference type="Proteomes" id="UP000546244">
    <property type="component" value="Unassembled WGS sequence"/>
</dbReference>
<evidence type="ECO:0000256" key="4">
    <source>
        <dbReference type="ARBA" id="ARBA00023163"/>
    </source>
</evidence>
<organism evidence="7 10">
    <name type="scientific">Listeria booriae</name>
    <dbReference type="NCBI Taxonomy" id="1552123"/>
    <lineage>
        <taxon>Bacteria</taxon>
        <taxon>Bacillati</taxon>
        <taxon>Bacillota</taxon>
        <taxon>Bacilli</taxon>
        <taxon>Bacillales</taxon>
        <taxon>Listeriaceae</taxon>
        <taxon>Listeria</taxon>
    </lineage>
</organism>
<evidence type="ECO:0000256" key="3">
    <source>
        <dbReference type="ARBA" id="ARBA00023125"/>
    </source>
</evidence>
<dbReference type="Gene3D" id="3.10.580.10">
    <property type="entry name" value="CBS-domain"/>
    <property type="match status" value="1"/>
</dbReference>
<reference evidence="11 12" key="2">
    <citation type="submission" date="2020-03" db="EMBL/GenBank/DDBJ databases">
        <title>Soil Listeria distribution.</title>
        <authorList>
            <person name="Liao J."/>
            <person name="Wiedmann M."/>
        </authorList>
    </citation>
    <scope>NUCLEOTIDE SEQUENCE [LARGE SCALE GENOMIC DNA]</scope>
    <source>
        <strain evidence="8 12">FSL L7-0149</strain>
        <strain evidence="9 11">FSL L7-1850</strain>
    </source>
</reference>
<dbReference type="OrthoDB" id="9793615at2"/>
<dbReference type="eggNOG" id="COG2905">
    <property type="taxonomic scope" value="Bacteria"/>
</dbReference>
<evidence type="ECO:0000259" key="6">
    <source>
        <dbReference type="PROSITE" id="PS51371"/>
    </source>
</evidence>
<accession>A0A099W6G1</accession>
<dbReference type="InterPro" id="IPR016842">
    <property type="entry name" value="UCP026546_HTH-CBS"/>
</dbReference>
<dbReference type="InterPro" id="IPR036390">
    <property type="entry name" value="WH_DNA-bd_sf"/>
</dbReference>
<proteinExistence type="predicted"/>
<dbReference type="AlphaFoldDB" id="A0A099W6G1"/>
<keyword evidence="4" id="KW-0804">Transcription</keyword>
<dbReference type="SMART" id="SM00116">
    <property type="entry name" value="CBS"/>
    <property type="match status" value="2"/>
</dbReference>
<evidence type="ECO:0000256" key="2">
    <source>
        <dbReference type="ARBA" id="ARBA00023122"/>
    </source>
</evidence>
<sequence length="205" mass="22450">MTEIKLSARQLEIIEFVKANEPATGDQIAGSLNLTRATIRADLSILTMTGILDARPKVGYFYSGLDLNPTIYEDIRQLTVADIMTTPVFVTKETSIHDAIVTLFLEDTGSLYVVEATELIGIVSRKDLLKGALADTDKKATPIATIMTRMPNILTVTPADSALFAAQQLVIHQIDSLPVVEDKKAIGKVSKTRLVQLFVDTFKNE</sequence>
<name>A0A099W6G1_9LIST</name>
<dbReference type="GeneID" id="58717393"/>
<feature type="domain" description="CBS" evidence="6">
    <location>
        <begin position="147"/>
        <end position="205"/>
    </location>
</feature>
<dbReference type="InterPro" id="IPR051257">
    <property type="entry name" value="Diverse_CBS-Domain"/>
</dbReference>
<dbReference type="EMBL" id="JNFA01000023">
    <property type="protein sequence ID" value="KGL40567.1"/>
    <property type="molecule type" value="Genomic_DNA"/>
</dbReference>